<name>A0A426ZSD3_ENSVE</name>
<dbReference type="Proteomes" id="UP000287651">
    <property type="component" value="Unassembled WGS sequence"/>
</dbReference>
<evidence type="ECO:0000313" key="2">
    <source>
        <dbReference type="Proteomes" id="UP000287651"/>
    </source>
</evidence>
<dbReference type="AlphaFoldDB" id="A0A426ZSD3"/>
<organism evidence="1 2">
    <name type="scientific">Ensete ventricosum</name>
    <name type="common">Abyssinian banana</name>
    <name type="synonym">Musa ensete</name>
    <dbReference type="NCBI Taxonomy" id="4639"/>
    <lineage>
        <taxon>Eukaryota</taxon>
        <taxon>Viridiplantae</taxon>
        <taxon>Streptophyta</taxon>
        <taxon>Embryophyta</taxon>
        <taxon>Tracheophyta</taxon>
        <taxon>Spermatophyta</taxon>
        <taxon>Magnoliopsida</taxon>
        <taxon>Liliopsida</taxon>
        <taxon>Zingiberales</taxon>
        <taxon>Musaceae</taxon>
        <taxon>Ensete</taxon>
    </lineage>
</organism>
<accession>A0A426ZSD3</accession>
<proteinExistence type="predicted"/>
<feature type="non-terminal residue" evidence="1">
    <location>
        <position position="1"/>
    </location>
</feature>
<protein>
    <submittedName>
        <fullName evidence="1">Uncharacterized protein</fullName>
    </submittedName>
</protein>
<gene>
    <name evidence="1" type="ORF">B296_00039915</name>
</gene>
<sequence length="185" mass="20914">LRNFWSCLIASHFVLLYAPTHRAYNVVVWLSLTSASDLSYLYLSTFVCRYDFYSFLFLFLDKIDLVFKLKLHVIARADDVNQHIYPHSGSDVARIPMDCAQVICLLSRLTGSLGSARKTLCLLRRKRCGWRLRAELADRLSPHTISVHRPSVPPVYLSALKPSRLALAIGGDKPFSPSPLLAGFF</sequence>
<evidence type="ECO:0000313" key="1">
    <source>
        <dbReference type="EMBL" id="RRT66774.1"/>
    </source>
</evidence>
<comment type="caution">
    <text evidence="1">The sequence shown here is derived from an EMBL/GenBank/DDBJ whole genome shotgun (WGS) entry which is preliminary data.</text>
</comment>
<dbReference type="EMBL" id="AMZH03005300">
    <property type="protein sequence ID" value="RRT66774.1"/>
    <property type="molecule type" value="Genomic_DNA"/>
</dbReference>
<reference evidence="1 2" key="1">
    <citation type="journal article" date="2014" name="Agronomy (Basel)">
        <title>A Draft Genome Sequence for Ensete ventricosum, the Drought-Tolerant Tree Against Hunger.</title>
        <authorList>
            <person name="Harrison J."/>
            <person name="Moore K.A."/>
            <person name="Paszkiewicz K."/>
            <person name="Jones T."/>
            <person name="Grant M."/>
            <person name="Ambacheew D."/>
            <person name="Muzemil S."/>
            <person name="Studholme D.J."/>
        </authorList>
    </citation>
    <scope>NUCLEOTIDE SEQUENCE [LARGE SCALE GENOMIC DNA]</scope>
</reference>